<feature type="region of interest" description="Disordered" evidence="9">
    <location>
        <begin position="42"/>
        <end position="61"/>
    </location>
</feature>
<dbReference type="PANTHER" id="PTHR21470">
    <property type="entry name" value="RAB6-INTERACTING PROTEIN GORAB"/>
    <property type="match status" value="1"/>
</dbReference>
<comment type="caution">
    <text evidence="10">The sequence shown here is derived from an EMBL/GenBank/DDBJ whole genome shotgun (WGS) entry which is preliminary data.</text>
</comment>
<name>A0ABR3HP45_LOXSC</name>
<evidence type="ECO:0000256" key="3">
    <source>
        <dbReference type="ARBA" id="ARBA00005599"/>
    </source>
</evidence>
<evidence type="ECO:0000256" key="6">
    <source>
        <dbReference type="ARBA" id="ARBA00023034"/>
    </source>
</evidence>
<evidence type="ECO:0000313" key="10">
    <source>
        <dbReference type="EMBL" id="KAL0872170.1"/>
    </source>
</evidence>
<comment type="subcellular location">
    <subcellularLocation>
        <location evidence="1">Cytoplasm</location>
    </subcellularLocation>
    <subcellularLocation>
        <location evidence="2">Golgi apparatus</location>
    </subcellularLocation>
</comment>
<evidence type="ECO:0000256" key="9">
    <source>
        <dbReference type="SAM" id="MobiDB-lite"/>
    </source>
</evidence>
<gene>
    <name evidence="10" type="ORF">ABMA27_004577</name>
</gene>
<evidence type="ECO:0000256" key="2">
    <source>
        <dbReference type="ARBA" id="ARBA00004555"/>
    </source>
</evidence>
<keyword evidence="6" id="KW-0333">Golgi apparatus</keyword>
<reference evidence="10 11" key="1">
    <citation type="submission" date="2024-06" db="EMBL/GenBank/DDBJ databases">
        <title>A chromosome-level genome assembly of beet webworm, Loxostege sticticalis.</title>
        <authorList>
            <person name="Zhang Y."/>
        </authorList>
    </citation>
    <scope>NUCLEOTIDE SEQUENCE [LARGE SCALE GENOMIC DNA]</scope>
    <source>
        <strain evidence="10">AQ026</strain>
        <tissue evidence="10">Whole body</tissue>
    </source>
</reference>
<feature type="compositionally biased region" description="Basic and acidic residues" evidence="9">
    <location>
        <begin position="120"/>
        <end position="131"/>
    </location>
</feature>
<evidence type="ECO:0000256" key="7">
    <source>
        <dbReference type="ARBA" id="ARBA00023054"/>
    </source>
</evidence>
<feature type="compositionally biased region" description="Polar residues" evidence="9">
    <location>
        <begin position="51"/>
        <end position="61"/>
    </location>
</feature>
<evidence type="ECO:0000256" key="5">
    <source>
        <dbReference type="ARBA" id="ARBA00022490"/>
    </source>
</evidence>
<evidence type="ECO:0000256" key="4">
    <source>
        <dbReference type="ARBA" id="ARBA00014130"/>
    </source>
</evidence>
<feature type="region of interest" description="Disordered" evidence="9">
    <location>
        <begin position="1"/>
        <end position="30"/>
    </location>
</feature>
<keyword evidence="11" id="KW-1185">Reference proteome</keyword>
<accession>A0ABR3HP45</accession>
<comment type="similarity">
    <text evidence="3">Belongs to the GORAB family.</text>
</comment>
<feature type="region of interest" description="Disordered" evidence="9">
    <location>
        <begin position="82"/>
        <end position="163"/>
    </location>
</feature>
<dbReference type="InterPro" id="IPR007033">
    <property type="entry name" value="GORAB"/>
</dbReference>
<dbReference type="Pfam" id="PF04949">
    <property type="entry name" value="Transcrip_act"/>
    <property type="match status" value="1"/>
</dbReference>
<evidence type="ECO:0000256" key="1">
    <source>
        <dbReference type="ARBA" id="ARBA00004496"/>
    </source>
</evidence>
<evidence type="ECO:0000313" key="11">
    <source>
        <dbReference type="Proteomes" id="UP001549920"/>
    </source>
</evidence>
<keyword evidence="7 8" id="KW-0175">Coiled coil</keyword>
<proteinExistence type="inferred from homology"/>
<dbReference type="PANTHER" id="PTHR21470:SF2">
    <property type="entry name" value="RAB6-INTERACTING GOLGIN"/>
    <property type="match status" value="1"/>
</dbReference>
<evidence type="ECO:0000256" key="8">
    <source>
        <dbReference type="SAM" id="Coils"/>
    </source>
</evidence>
<feature type="compositionally biased region" description="Polar residues" evidence="9">
    <location>
        <begin position="105"/>
        <end position="119"/>
    </location>
</feature>
<sequence length="347" mass="39212">MSSTFTGFSEEDLKRIKSSETAPSNGLPVNLINTSNIKKVDKLGAKPKRPSNLNKLQPLQKQSSDDAFDIINFEKCKLSLKTPTSSEHDTLGSIDSDENDKENETNGNTDFNENVTDLTTKVDENDRKSDENDQPGNDNVGEVDSSQDLRKHSSSSTPDIVRGVSNYSEEDLAAHKMKLGELQLKQKLMEEQNKKRKEMLAKALADRTKQTEEEVLKLEKIKKELQVLDGQFSQDVAVLRKRIDQACLSYAEAEKHYLKVEKEFLQAKINLQKEREKKELLTEHLCALITHNETRKAQKLETLMLELASDKKRDIEGVNKSTDDEDPIIVDGVDQRTGKIVELPIES</sequence>
<dbReference type="Proteomes" id="UP001549920">
    <property type="component" value="Unassembled WGS sequence"/>
</dbReference>
<feature type="coiled-coil region" evidence="8">
    <location>
        <begin position="182"/>
        <end position="228"/>
    </location>
</feature>
<dbReference type="EMBL" id="JBEUOH010000016">
    <property type="protein sequence ID" value="KAL0872170.1"/>
    <property type="molecule type" value="Genomic_DNA"/>
</dbReference>
<protein>
    <recommendedName>
        <fullName evidence="4">RAB6-interacting golgin</fullName>
    </recommendedName>
</protein>
<keyword evidence="5" id="KW-0963">Cytoplasm</keyword>
<organism evidence="10 11">
    <name type="scientific">Loxostege sticticalis</name>
    <name type="common">Beet webworm moth</name>
    <dbReference type="NCBI Taxonomy" id="481309"/>
    <lineage>
        <taxon>Eukaryota</taxon>
        <taxon>Metazoa</taxon>
        <taxon>Ecdysozoa</taxon>
        <taxon>Arthropoda</taxon>
        <taxon>Hexapoda</taxon>
        <taxon>Insecta</taxon>
        <taxon>Pterygota</taxon>
        <taxon>Neoptera</taxon>
        <taxon>Endopterygota</taxon>
        <taxon>Lepidoptera</taxon>
        <taxon>Glossata</taxon>
        <taxon>Ditrysia</taxon>
        <taxon>Pyraloidea</taxon>
        <taxon>Crambidae</taxon>
        <taxon>Pyraustinae</taxon>
        <taxon>Loxostege</taxon>
    </lineage>
</organism>